<sequence>MIVHMKKIATLLCYLILLGCSESSSEINTEPEVFEFTATPSATTVSIDQLLTINLVAAEVITEVWPSFDNFQTGGYALNGFGSNTNIYFAFQTPGTQTLKIRCKNAAGALGEKSITVNVVRGNAVRLKSIELINFTGINTDLDTEFPAGSTDAKADLRFGFQKIQIGNYRESAFNYRQWYFSAIQLNQQSLFWNLENENLYVVPSSVLRFGAGEVDGEIGMIDFFMEAPYYGEINFSNYETDRPEFITITYPNQNVTIRVGVEWAN</sequence>
<accession>A0A256A2A4</accession>
<evidence type="ECO:0000313" key="3">
    <source>
        <dbReference type="Proteomes" id="UP000216035"/>
    </source>
</evidence>
<evidence type="ECO:0008006" key="4">
    <source>
        <dbReference type="Google" id="ProtNLM"/>
    </source>
</evidence>
<reference evidence="2 3" key="1">
    <citation type="submission" date="2017-07" db="EMBL/GenBank/DDBJ databases">
        <title>Flavobacterium cyanobacteriorum sp. nov., isolated from cyanobacterial aggregates in a eutrophic lake.</title>
        <authorList>
            <person name="Cai H."/>
        </authorList>
    </citation>
    <scope>NUCLEOTIDE SEQUENCE [LARGE SCALE GENOMIC DNA]</scope>
    <source>
        <strain evidence="2 3">TH167</strain>
    </source>
</reference>
<dbReference type="Proteomes" id="UP000216035">
    <property type="component" value="Unassembled WGS sequence"/>
</dbReference>
<feature type="signal peptide" evidence="1">
    <location>
        <begin position="1"/>
        <end position="25"/>
    </location>
</feature>
<dbReference type="EMBL" id="NOXX01000137">
    <property type="protein sequence ID" value="OYQ47947.1"/>
    <property type="molecule type" value="Genomic_DNA"/>
</dbReference>
<evidence type="ECO:0000256" key="1">
    <source>
        <dbReference type="SAM" id="SignalP"/>
    </source>
</evidence>
<gene>
    <name evidence="2" type="ORF">CHX27_02690</name>
</gene>
<protein>
    <recommendedName>
        <fullName evidence="4">PKD domain-containing protein</fullName>
    </recommendedName>
</protein>
<dbReference type="AlphaFoldDB" id="A0A256A2A4"/>
<proteinExistence type="predicted"/>
<feature type="chain" id="PRO_5012513559" description="PKD domain-containing protein" evidence="1">
    <location>
        <begin position="26"/>
        <end position="266"/>
    </location>
</feature>
<keyword evidence="3" id="KW-1185">Reference proteome</keyword>
<keyword evidence="1" id="KW-0732">Signal</keyword>
<name>A0A256A2A4_9FLAO</name>
<organism evidence="2 3">
    <name type="scientific">Flavobacterium aurantiibacter</name>
    <dbReference type="NCBI Taxonomy" id="2023067"/>
    <lineage>
        <taxon>Bacteria</taxon>
        <taxon>Pseudomonadati</taxon>
        <taxon>Bacteroidota</taxon>
        <taxon>Flavobacteriia</taxon>
        <taxon>Flavobacteriales</taxon>
        <taxon>Flavobacteriaceae</taxon>
        <taxon>Flavobacterium</taxon>
    </lineage>
</organism>
<evidence type="ECO:0000313" key="2">
    <source>
        <dbReference type="EMBL" id="OYQ47947.1"/>
    </source>
</evidence>
<dbReference type="PROSITE" id="PS51257">
    <property type="entry name" value="PROKAR_LIPOPROTEIN"/>
    <property type="match status" value="1"/>
</dbReference>
<comment type="caution">
    <text evidence="2">The sequence shown here is derived from an EMBL/GenBank/DDBJ whole genome shotgun (WGS) entry which is preliminary data.</text>
</comment>